<keyword evidence="2" id="KW-1185">Reference proteome</keyword>
<name>A0ACB7VZP8_DIOAL</name>
<protein>
    <submittedName>
        <fullName evidence="1">Autophagy-related protein 13 N-terminal</fullName>
    </submittedName>
</protein>
<reference evidence="2" key="1">
    <citation type="journal article" date="2022" name="Nat. Commun.">
        <title>Chromosome evolution and the genetic basis of agronomically important traits in greater yam.</title>
        <authorList>
            <person name="Bredeson J.V."/>
            <person name="Lyons J.B."/>
            <person name="Oniyinde I.O."/>
            <person name="Okereke N.R."/>
            <person name="Kolade O."/>
            <person name="Nnabue I."/>
            <person name="Nwadili C.O."/>
            <person name="Hribova E."/>
            <person name="Parker M."/>
            <person name="Nwogha J."/>
            <person name="Shu S."/>
            <person name="Carlson J."/>
            <person name="Kariba R."/>
            <person name="Muthemba S."/>
            <person name="Knop K."/>
            <person name="Barton G.J."/>
            <person name="Sherwood A.V."/>
            <person name="Lopez-Montes A."/>
            <person name="Asiedu R."/>
            <person name="Jamnadass R."/>
            <person name="Muchugi A."/>
            <person name="Goodstein D."/>
            <person name="Egesi C.N."/>
            <person name="Featherston J."/>
            <person name="Asfaw A."/>
            <person name="Simpson G.G."/>
            <person name="Dolezel J."/>
            <person name="Hendre P.S."/>
            <person name="Van Deynze A."/>
            <person name="Kumar P.L."/>
            <person name="Obidiegwu J.E."/>
            <person name="Bhattacharjee R."/>
            <person name="Rokhsar D.S."/>
        </authorList>
    </citation>
    <scope>NUCLEOTIDE SEQUENCE [LARGE SCALE GENOMIC DNA]</scope>
    <source>
        <strain evidence="2">cv. TDa95/00328</strain>
    </source>
</reference>
<dbReference type="EMBL" id="CM037015">
    <property type="protein sequence ID" value="KAH7680838.1"/>
    <property type="molecule type" value="Genomic_DNA"/>
</dbReference>
<accession>A0ACB7VZP8</accession>
<evidence type="ECO:0000313" key="1">
    <source>
        <dbReference type="EMBL" id="KAH7680838.1"/>
    </source>
</evidence>
<organism evidence="1 2">
    <name type="scientific">Dioscorea alata</name>
    <name type="common">Purple yam</name>
    <dbReference type="NCBI Taxonomy" id="55571"/>
    <lineage>
        <taxon>Eukaryota</taxon>
        <taxon>Viridiplantae</taxon>
        <taxon>Streptophyta</taxon>
        <taxon>Embryophyta</taxon>
        <taxon>Tracheophyta</taxon>
        <taxon>Spermatophyta</taxon>
        <taxon>Magnoliopsida</taxon>
        <taxon>Liliopsida</taxon>
        <taxon>Dioscoreales</taxon>
        <taxon>Dioscoreaceae</taxon>
        <taxon>Dioscorea</taxon>
    </lineage>
</organism>
<comment type="caution">
    <text evidence="1">The sequence shown here is derived from an EMBL/GenBank/DDBJ whole genome shotgun (WGS) entry which is preliminary data.</text>
</comment>
<gene>
    <name evidence="1" type="ORF">IHE45_05G019700</name>
</gene>
<evidence type="ECO:0000313" key="2">
    <source>
        <dbReference type="Proteomes" id="UP000827976"/>
    </source>
</evidence>
<dbReference type="Proteomes" id="UP000827976">
    <property type="component" value="Chromosome 5"/>
</dbReference>
<sequence>MAAPSLSSSSSSEKESMEQYVTEFFSKSIHTILDSRFPSSSSPSSSTRRREDWFNLQLRGQPAELDKIKQWRRRKAEIMVVDVVLKRKQRHLEHEKVVERWSIQHEIREVVGGGIDVAAVSGKVYKKSIVVLRSLYATARMLPAYKLFRELSSSGQCGVGLSLRVSPFMEPFTREEEAEMERFSFNPVDTPFGRLSLVVSYLPTLEDVSLESPPLMDTELIPDYVGSPATDPFKRFDSLPSSPHPCVPFQNELLRTESAPVCSHGLPPSPSMAKGNKELLRMGGFHIGIALQKALSLGIDGVGKLHRLKIPSCSLVRNLSPRSFSKFSVLNDVADIDCPFALEVKEDINASSKRIESPDKRRVDSPLTITKSEDASIGTLLQMLKTAAPLNKDLSKPIMTSSQAFKDETRSRRVEQNKGMYDRGIKLGNPGSISRIFKSRTTADALDELQNFKEIKNLLLRRGGCRISNRTHSPKSTFMN</sequence>
<proteinExistence type="predicted"/>